<dbReference type="Gene3D" id="3.30.2010.10">
    <property type="entry name" value="Metalloproteases ('zincins'), catalytic domain"/>
    <property type="match status" value="1"/>
</dbReference>
<proteinExistence type="predicted"/>
<keyword evidence="15" id="KW-1185">Reference proteome</keyword>
<gene>
    <name evidence="14" type="ORF">SAMN05421847_0550</name>
</gene>
<feature type="transmembrane region" description="Helical" evidence="12">
    <location>
        <begin position="61"/>
        <end position="83"/>
    </location>
</feature>
<comment type="cofactor">
    <cofactor evidence="1">
        <name>Zn(2+)</name>
        <dbReference type="ChEBI" id="CHEBI:29105"/>
    </cofactor>
</comment>
<evidence type="ECO:0000256" key="10">
    <source>
        <dbReference type="ARBA" id="ARBA00023049"/>
    </source>
</evidence>
<dbReference type="InterPro" id="IPR050083">
    <property type="entry name" value="HtpX_protease"/>
</dbReference>
<evidence type="ECO:0000256" key="2">
    <source>
        <dbReference type="ARBA" id="ARBA00004651"/>
    </source>
</evidence>
<dbReference type="GO" id="GO:0005886">
    <property type="term" value="C:plasma membrane"/>
    <property type="evidence" value="ECO:0007669"/>
    <property type="project" value="UniProtKB-SubCell"/>
</dbReference>
<dbReference type="CDD" id="cd07328">
    <property type="entry name" value="M48_Ste24p_like"/>
    <property type="match status" value="1"/>
</dbReference>
<evidence type="ECO:0000256" key="9">
    <source>
        <dbReference type="ARBA" id="ARBA00022989"/>
    </source>
</evidence>
<sequence length="688" mass="80552">MRKHLPPISNQYKKAVTSSVILVLSFFLIYGLLIMLSLALIVLLGYFAIQIIAIQVSYWSLLLGIGVFSMGVFIFIFLVKFIFTKDKTDHSLLIEINRKHEPKLFELIDEVVENVGTQKPKKVLLSPEVNASVSYNSVFWSMILPVKKNLTIGLGLINSTTESELKAILAHEFGHFSQRSMKVGSYVNQANKMVFNTLYKNENFDSTLNSFAKMHALITLFAQFSYFIISGIKWILQRTHNFLYKKHMSLSRQMEFNADAIAATVVGSEVNCEALLRLDLSEMALNNSVNFYLNSPEKCITKNIYENQNSLMTIYAKEFNYKIENELPKVTLSDIYKFNHSKLHIEDQWASHPTMQQRVESIMKLNIPSENLHNNLAKKTLNHFDKYSEALTQKYLAANGINYNNKFISNDEFLEKFETTASSFKFPEIFNSYFNLKNPPLISIEDIKLNNDEPSSTDFFNDENVNKVFEISTIASELQTLEVIKNKDYKIKTFDYDGLKYFAKDAHKVQKNCEKRLEILKFEIEKNDQDFLQFLSRNIKNERRNDFEKFLEKYIKADSHYENYMQGFQKFVPFIDFMRTTLPFEQIRKKRFELAKPEEEFKQLVKNLIAEDDFNSQIKEENLKLLQEYLVSNNKYFEFNKYINSETTMLFEVLDVFFEILSNQFLEAKKNLLEFEAEIYKEILSEKI</sequence>
<dbReference type="OrthoDB" id="9789270at2"/>
<evidence type="ECO:0000256" key="12">
    <source>
        <dbReference type="SAM" id="Phobius"/>
    </source>
</evidence>
<keyword evidence="8" id="KW-0862">Zinc</keyword>
<evidence type="ECO:0000256" key="6">
    <source>
        <dbReference type="ARBA" id="ARBA00022723"/>
    </source>
</evidence>
<accession>A0A1H5TSZ7</accession>
<evidence type="ECO:0000256" key="3">
    <source>
        <dbReference type="ARBA" id="ARBA00022475"/>
    </source>
</evidence>
<keyword evidence="5 12" id="KW-0812">Transmembrane</keyword>
<feature type="domain" description="Peptidase M48" evidence="13">
    <location>
        <begin position="101"/>
        <end position="364"/>
    </location>
</feature>
<dbReference type="AlphaFoldDB" id="A0A1H5TSZ7"/>
<keyword evidence="9 12" id="KW-1133">Transmembrane helix</keyword>
<evidence type="ECO:0000256" key="4">
    <source>
        <dbReference type="ARBA" id="ARBA00022670"/>
    </source>
</evidence>
<reference evidence="15" key="1">
    <citation type="submission" date="2016-10" db="EMBL/GenBank/DDBJ databases">
        <authorList>
            <person name="Varghese N."/>
            <person name="Submissions S."/>
        </authorList>
    </citation>
    <scope>NUCLEOTIDE SEQUENCE [LARGE SCALE GENOMIC DNA]</scope>
    <source>
        <strain evidence="15">DSM 21580</strain>
    </source>
</reference>
<dbReference type="PANTHER" id="PTHR43221:SF1">
    <property type="entry name" value="PROTEASE HTPX"/>
    <property type="match status" value="1"/>
</dbReference>
<dbReference type="Proteomes" id="UP000236738">
    <property type="component" value="Unassembled WGS sequence"/>
</dbReference>
<evidence type="ECO:0000313" key="14">
    <source>
        <dbReference type="EMBL" id="SEF65328.1"/>
    </source>
</evidence>
<keyword evidence="4 14" id="KW-0645">Protease</keyword>
<keyword evidence="11 12" id="KW-0472">Membrane</keyword>
<name>A0A1H5TSZ7_9FLAO</name>
<feature type="transmembrane region" description="Helical" evidence="12">
    <location>
        <begin position="216"/>
        <end position="236"/>
    </location>
</feature>
<evidence type="ECO:0000256" key="8">
    <source>
        <dbReference type="ARBA" id="ARBA00022833"/>
    </source>
</evidence>
<evidence type="ECO:0000256" key="7">
    <source>
        <dbReference type="ARBA" id="ARBA00022801"/>
    </source>
</evidence>
<dbReference type="EMBL" id="FNUS01000001">
    <property type="protein sequence ID" value="SEF65328.1"/>
    <property type="molecule type" value="Genomic_DNA"/>
</dbReference>
<keyword evidence="3" id="KW-1003">Cell membrane</keyword>
<dbReference type="GO" id="GO:0006508">
    <property type="term" value="P:proteolysis"/>
    <property type="evidence" value="ECO:0007669"/>
    <property type="project" value="UniProtKB-KW"/>
</dbReference>
<dbReference type="RefSeq" id="WP_103912564.1">
    <property type="nucleotide sequence ID" value="NZ_FNUS01000001.1"/>
</dbReference>
<protein>
    <submittedName>
        <fullName evidence="14">Zn-dependent protease with chaperone function</fullName>
    </submittedName>
</protein>
<feature type="transmembrane region" description="Helical" evidence="12">
    <location>
        <begin position="21"/>
        <end position="49"/>
    </location>
</feature>
<dbReference type="PANTHER" id="PTHR43221">
    <property type="entry name" value="PROTEASE HTPX"/>
    <property type="match status" value="1"/>
</dbReference>
<keyword evidence="10" id="KW-0482">Metalloprotease</keyword>
<dbReference type="Pfam" id="PF01435">
    <property type="entry name" value="Peptidase_M48"/>
    <property type="match status" value="1"/>
</dbReference>
<keyword evidence="6" id="KW-0479">Metal-binding</keyword>
<evidence type="ECO:0000256" key="11">
    <source>
        <dbReference type="ARBA" id="ARBA00023136"/>
    </source>
</evidence>
<evidence type="ECO:0000259" key="13">
    <source>
        <dbReference type="Pfam" id="PF01435"/>
    </source>
</evidence>
<dbReference type="GO" id="GO:0046872">
    <property type="term" value="F:metal ion binding"/>
    <property type="evidence" value="ECO:0007669"/>
    <property type="project" value="UniProtKB-KW"/>
</dbReference>
<evidence type="ECO:0000313" key="15">
    <source>
        <dbReference type="Proteomes" id="UP000236738"/>
    </source>
</evidence>
<evidence type="ECO:0000256" key="1">
    <source>
        <dbReference type="ARBA" id="ARBA00001947"/>
    </source>
</evidence>
<dbReference type="InterPro" id="IPR001915">
    <property type="entry name" value="Peptidase_M48"/>
</dbReference>
<keyword evidence="7" id="KW-0378">Hydrolase</keyword>
<evidence type="ECO:0000256" key="5">
    <source>
        <dbReference type="ARBA" id="ARBA00022692"/>
    </source>
</evidence>
<comment type="subcellular location">
    <subcellularLocation>
        <location evidence="2">Cell membrane</location>
        <topology evidence="2">Multi-pass membrane protein</topology>
    </subcellularLocation>
</comment>
<dbReference type="GO" id="GO:0004222">
    <property type="term" value="F:metalloendopeptidase activity"/>
    <property type="evidence" value="ECO:0007669"/>
    <property type="project" value="InterPro"/>
</dbReference>
<organism evidence="14 15">
    <name type="scientific">Halpernia humi</name>
    <dbReference type="NCBI Taxonomy" id="493375"/>
    <lineage>
        <taxon>Bacteria</taxon>
        <taxon>Pseudomonadati</taxon>
        <taxon>Bacteroidota</taxon>
        <taxon>Flavobacteriia</taxon>
        <taxon>Flavobacteriales</taxon>
        <taxon>Weeksellaceae</taxon>
        <taxon>Chryseobacterium group</taxon>
        <taxon>Halpernia</taxon>
    </lineage>
</organism>